<dbReference type="EMBL" id="JADNRY010000180">
    <property type="protein sequence ID" value="KAF9062162.1"/>
    <property type="molecule type" value="Genomic_DNA"/>
</dbReference>
<proteinExistence type="predicted"/>
<name>A0A9P5U171_9AGAR</name>
<dbReference type="AlphaFoldDB" id="A0A9P5U171"/>
<protein>
    <submittedName>
        <fullName evidence="1">Uncharacterized protein</fullName>
    </submittedName>
</protein>
<keyword evidence="2" id="KW-1185">Reference proteome</keyword>
<dbReference type="Proteomes" id="UP000772434">
    <property type="component" value="Unassembled WGS sequence"/>
</dbReference>
<sequence length="264" mass="29652">MFWIHSLNKFQEALHKCSSLESLVLTSSEGHPKLTDSKSEDTSCNINSFSIKENPGKPLIDMIFSSCTFPSLNELQIERMREYNLTYQWPSGAFISLISRSSCVITTFSIRGISISASDLIAALHVMPSLLSLEVEDGEWHYNCPVNQHQSPINSVFITRLAHRAQSSAILVPKLHSLHLLSYRMTSDADCGFDLSFIDMVESRWFRPGSDLFAAMSTVGRGCIRSVEMKFARRNIDPVIYKPLRVLDEEGLRVVVSGMDTVVI</sequence>
<reference evidence="1" key="1">
    <citation type="submission" date="2020-11" db="EMBL/GenBank/DDBJ databases">
        <authorList>
            <consortium name="DOE Joint Genome Institute"/>
            <person name="Ahrendt S."/>
            <person name="Riley R."/>
            <person name="Andreopoulos W."/>
            <person name="Labutti K."/>
            <person name="Pangilinan J."/>
            <person name="Ruiz-Duenas F.J."/>
            <person name="Barrasa J.M."/>
            <person name="Sanchez-Garcia M."/>
            <person name="Camarero S."/>
            <person name="Miyauchi S."/>
            <person name="Serrano A."/>
            <person name="Linde D."/>
            <person name="Babiker R."/>
            <person name="Drula E."/>
            <person name="Ayuso-Fernandez I."/>
            <person name="Pacheco R."/>
            <person name="Padilla G."/>
            <person name="Ferreira P."/>
            <person name="Barriuso J."/>
            <person name="Kellner H."/>
            <person name="Castanera R."/>
            <person name="Alfaro M."/>
            <person name="Ramirez L."/>
            <person name="Pisabarro A.G."/>
            <person name="Kuo A."/>
            <person name="Tritt A."/>
            <person name="Lipzen A."/>
            <person name="He G."/>
            <person name="Yan M."/>
            <person name="Ng V."/>
            <person name="Cullen D."/>
            <person name="Martin F."/>
            <person name="Rosso M.-N."/>
            <person name="Henrissat B."/>
            <person name="Hibbett D."/>
            <person name="Martinez A.T."/>
            <person name="Grigoriev I.V."/>
        </authorList>
    </citation>
    <scope>NUCLEOTIDE SEQUENCE</scope>
    <source>
        <strain evidence="1">AH 40177</strain>
    </source>
</reference>
<evidence type="ECO:0000313" key="2">
    <source>
        <dbReference type="Proteomes" id="UP000772434"/>
    </source>
</evidence>
<comment type="caution">
    <text evidence="1">The sequence shown here is derived from an EMBL/GenBank/DDBJ whole genome shotgun (WGS) entry which is preliminary data.</text>
</comment>
<dbReference type="OrthoDB" id="3057283at2759"/>
<accession>A0A9P5U171</accession>
<gene>
    <name evidence="1" type="ORF">BDP27DRAFT_1428200</name>
</gene>
<evidence type="ECO:0000313" key="1">
    <source>
        <dbReference type="EMBL" id="KAF9062162.1"/>
    </source>
</evidence>
<organism evidence="1 2">
    <name type="scientific">Rhodocollybia butyracea</name>
    <dbReference type="NCBI Taxonomy" id="206335"/>
    <lineage>
        <taxon>Eukaryota</taxon>
        <taxon>Fungi</taxon>
        <taxon>Dikarya</taxon>
        <taxon>Basidiomycota</taxon>
        <taxon>Agaricomycotina</taxon>
        <taxon>Agaricomycetes</taxon>
        <taxon>Agaricomycetidae</taxon>
        <taxon>Agaricales</taxon>
        <taxon>Marasmiineae</taxon>
        <taxon>Omphalotaceae</taxon>
        <taxon>Rhodocollybia</taxon>
    </lineage>
</organism>